<keyword evidence="2" id="KW-1185">Reference proteome</keyword>
<proteinExistence type="predicted"/>
<gene>
    <name evidence="1" type="ORF">QUV98_11455</name>
</gene>
<evidence type="ECO:0000313" key="2">
    <source>
        <dbReference type="Proteomes" id="UP001529275"/>
    </source>
</evidence>
<name>A0ABT7ULB2_9FIRM</name>
<protein>
    <submittedName>
        <fullName evidence="1">ISL3 family transposase</fullName>
    </submittedName>
</protein>
<feature type="non-terminal residue" evidence="1">
    <location>
        <position position="49"/>
    </location>
</feature>
<sequence length="49" mass="5945">MTDRVKDYSVKHINHSILTNKKCIINYRARRYRCPKCHKTFMESNPFTV</sequence>
<accession>A0ABT7ULB2</accession>
<dbReference type="Proteomes" id="UP001529275">
    <property type="component" value="Unassembled WGS sequence"/>
</dbReference>
<reference evidence="1 2" key="2">
    <citation type="submission" date="2023-06" db="EMBL/GenBank/DDBJ databases">
        <authorList>
            <person name="Zeman M."/>
            <person name="Kubasova T."/>
            <person name="Jahodarova E."/>
            <person name="Nykrynova M."/>
            <person name="Rychlik I."/>
        </authorList>
    </citation>
    <scope>NUCLEOTIDE SEQUENCE [LARGE SCALE GENOMIC DNA]</scope>
    <source>
        <strain evidence="1 2">ET341</strain>
    </source>
</reference>
<comment type="caution">
    <text evidence="1">The sequence shown here is derived from an EMBL/GenBank/DDBJ whole genome shotgun (WGS) entry which is preliminary data.</text>
</comment>
<organism evidence="1 2">
    <name type="scientific">Massilimicrobiota timonensis</name>
    <dbReference type="NCBI Taxonomy" id="1776392"/>
    <lineage>
        <taxon>Bacteria</taxon>
        <taxon>Bacillati</taxon>
        <taxon>Bacillota</taxon>
        <taxon>Erysipelotrichia</taxon>
        <taxon>Erysipelotrichales</taxon>
        <taxon>Erysipelotrichaceae</taxon>
        <taxon>Massilimicrobiota</taxon>
    </lineage>
</organism>
<reference evidence="2" key="1">
    <citation type="submission" date="2023-06" db="EMBL/GenBank/DDBJ databases">
        <title>Identification and characterization of horizontal gene transfer across gut microbiota members of farm animals based on homology search.</title>
        <authorList>
            <person name="Zeman M."/>
            <person name="Kubasova T."/>
            <person name="Jahodarova E."/>
            <person name="Nykrynova M."/>
            <person name="Rychlik I."/>
        </authorList>
    </citation>
    <scope>NUCLEOTIDE SEQUENCE [LARGE SCALE GENOMIC DNA]</scope>
    <source>
        <strain evidence="2">ET341</strain>
    </source>
</reference>
<evidence type="ECO:0000313" key="1">
    <source>
        <dbReference type="EMBL" id="MDM8196930.1"/>
    </source>
</evidence>
<dbReference type="EMBL" id="JAUDCK010000089">
    <property type="protein sequence ID" value="MDM8196930.1"/>
    <property type="molecule type" value="Genomic_DNA"/>
</dbReference>